<evidence type="ECO:0000256" key="1">
    <source>
        <dbReference type="SAM" id="MobiDB-lite"/>
    </source>
</evidence>
<protein>
    <recommendedName>
        <fullName evidence="5">Protein xylosyltransferase</fullName>
    </recommendedName>
</protein>
<reference evidence="3" key="1">
    <citation type="submission" date="2023-10" db="EMBL/GenBank/DDBJ databases">
        <authorList>
            <person name="Chen Y."/>
            <person name="Shah S."/>
            <person name="Dougan E. K."/>
            <person name="Thang M."/>
            <person name="Chan C."/>
        </authorList>
    </citation>
    <scope>NUCLEOTIDE SEQUENCE [LARGE SCALE GENOMIC DNA]</scope>
</reference>
<evidence type="ECO:0000313" key="4">
    <source>
        <dbReference type="Proteomes" id="UP001189429"/>
    </source>
</evidence>
<sequence>MPRALRFCTALAAALLSAAALPRQLPAVGRRPGDQGALAVGQASHEGVISDNDLSYDDLPLEASAGFARNCDSPLYARATDEVRSELLKGADNEGNSDALAGSHESDRHDPFARPTPWMYKLNQSTWTEIPPIPYQDRPVKLALLMFVKDSVNNEQVWHAWLKRARQDNLSFGMYIHAHGIEGPSEFQSPKLAEYVVDGKAPSKWCDIWKPQMKLLMRALQDPDVSHMQILSEDSIPVKPMRDPLLADPVTRMCADNKWRKEWPRAESWWLMRREDAQTFVENQDFAKHHFVRGCAEEQAWYFPLKLREARWGEEQVRVRNECPMFTNWMDGPKACKNWRWNVDLCTGCDALRSSEHRPAGFMHPVVYTDVNSTALRGLVESQFWFARKFTEGAITEDAARLLR</sequence>
<evidence type="ECO:0000256" key="2">
    <source>
        <dbReference type="SAM" id="SignalP"/>
    </source>
</evidence>
<organism evidence="3 4">
    <name type="scientific">Prorocentrum cordatum</name>
    <dbReference type="NCBI Taxonomy" id="2364126"/>
    <lineage>
        <taxon>Eukaryota</taxon>
        <taxon>Sar</taxon>
        <taxon>Alveolata</taxon>
        <taxon>Dinophyceae</taxon>
        <taxon>Prorocentrales</taxon>
        <taxon>Prorocentraceae</taxon>
        <taxon>Prorocentrum</taxon>
    </lineage>
</organism>
<feature type="signal peptide" evidence="2">
    <location>
        <begin position="1"/>
        <end position="20"/>
    </location>
</feature>
<feature type="region of interest" description="Disordered" evidence="1">
    <location>
        <begin position="90"/>
        <end position="109"/>
    </location>
</feature>
<evidence type="ECO:0008006" key="5">
    <source>
        <dbReference type="Google" id="ProtNLM"/>
    </source>
</evidence>
<dbReference type="Proteomes" id="UP001189429">
    <property type="component" value="Unassembled WGS sequence"/>
</dbReference>
<gene>
    <name evidence="3" type="ORF">PCOR1329_LOCUS29214</name>
</gene>
<keyword evidence="2" id="KW-0732">Signal</keyword>
<comment type="caution">
    <text evidence="3">The sequence shown here is derived from an EMBL/GenBank/DDBJ whole genome shotgun (WGS) entry which is preliminary data.</text>
</comment>
<evidence type="ECO:0000313" key="3">
    <source>
        <dbReference type="EMBL" id="CAK0830631.1"/>
    </source>
</evidence>
<dbReference type="EMBL" id="CAUYUJ010010968">
    <property type="protein sequence ID" value="CAK0830631.1"/>
    <property type="molecule type" value="Genomic_DNA"/>
</dbReference>
<keyword evidence="4" id="KW-1185">Reference proteome</keyword>
<accession>A0ABN9SH73</accession>
<proteinExistence type="predicted"/>
<feature type="chain" id="PRO_5046216189" description="Protein xylosyltransferase" evidence="2">
    <location>
        <begin position="21"/>
        <end position="404"/>
    </location>
</feature>
<name>A0ABN9SH73_9DINO</name>